<dbReference type="RefSeq" id="WP_063359073.1">
    <property type="nucleotide sequence ID" value="NZ_AQHB01000023.1"/>
</dbReference>
<dbReference type="AlphaFoldDB" id="A0A166Z9I0"/>
<evidence type="ECO:0000313" key="2">
    <source>
        <dbReference type="Proteomes" id="UP000076643"/>
    </source>
</evidence>
<dbReference type="EMBL" id="AUYB01000068">
    <property type="protein sequence ID" value="KZN44085.1"/>
    <property type="molecule type" value="Genomic_DNA"/>
</dbReference>
<gene>
    <name evidence="1" type="ORF">N475_08225</name>
</gene>
<dbReference type="InterPro" id="IPR011008">
    <property type="entry name" value="Dimeric_a/b-barrel"/>
</dbReference>
<dbReference type="Proteomes" id="UP000076643">
    <property type="component" value="Unassembled WGS sequence"/>
</dbReference>
<name>A0A166Z9I0_9GAMM</name>
<sequence length="96" mass="11151">MSVKVQIVCSLKPENSEALTRFLHHNLPNVRKFYGCNRVGILFDEARSQMLIDEDWQSKVDHKNYMLHIENNGVLGELVSHLTKPPTVSYYYKSDL</sequence>
<comment type="caution">
    <text evidence="1">The sequence shown here is derived from an EMBL/GenBank/DDBJ whole genome shotgun (WGS) entry which is preliminary data.</text>
</comment>
<dbReference type="SUPFAM" id="SSF54909">
    <property type="entry name" value="Dimeric alpha+beta barrel"/>
    <property type="match status" value="1"/>
</dbReference>
<dbReference type="Gene3D" id="3.30.70.100">
    <property type="match status" value="1"/>
</dbReference>
<keyword evidence="2" id="KW-1185">Reference proteome</keyword>
<evidence type="ECO:0008006" key="3">
    <source>
        <dbReference type="Google" id="ProtNLM"/>
    </source>
</evidence>
<dbReference type="PATRIC" id="fig|1365250.3.peg.616"/>
<accession>A0A166Z9I0</accession>
<protein>
    <recommendedName>
        <fullName evidence="3">ABM domain-containing protein</fullName>
    </recommendedName>
</protein>
<evidence type="ECO:0000313" key="1">
    <source>
        <dbReference type="EMBL" id="KZN44085.1"/>
    </source>
</evidence>
<organism evidence="1 2">
    <name type="scientific">Pseudoalteromonas luteoviolacea DSM 6061</name>
    <dbReference type="NCBI Taxonomy" id="1365250"/>
    <lineage>
        <taxon>Bacteria</taxon>
        <taxon>Pseudomonadati</taxon>
        <taxon>Pseudomonadota</taxon>
        <taxon>Gammaproteobacteria</taxon>
        <taxon>Alteromonadales</taxon>
        <taxon>Pseudoalteromonadaceae</taxon>
        <taxon>Pseudoalteromonas</taxon>
    </lineage>
</organism>
<proteinExistence type="predicted"/>
<reference evidence="1 2" key="1">
    <citation type="submission" date="2013-07" db="EMBL/GenBank/DDBJ databases">
        <title>Comparative Genomic and Metabolomic Analysis of Twelve Strains of Pseudoalteromonas luteoviolacea.</title>
        <authorList>
            <person name="Vynne N.G."/>
            <person name="Mansson M."/>
            <person name="Gram L."/>
        </authorList>
    </citation>
    <scope>NUCLEOTIDE SEQUENCE [LARGE SCALE GENOMIC DNA]</scope>
    <source>
        <strain evidence="1 2">DSM 6061</strain>
    </source>
</reference>